<evidence type="ECO:0000313" key="3">
    <source>
        <dbReference type="Proteomes" id="UP000298416"/>
    </source>
</evidence>
<dbReference type="EMBL" id="PNBA02000014">
    <property type="protein sequence ID" value="KAG6401007.1"/>
    <property type="molecule type" value="Genomic_DNA"/>
</dbReference>
<dbReference type="Proteomes" id="UP000298416">
    <property type="component" value="Unassembled WGS sequence"/>
</dbReference>
<protein>
    <submittedName>
        <fullName evidence="2">Uncharacterized protein</fullName>
    </submittedName>
</protein>
<organism evidence="2">
    <name type="scientific">Salvia splendens</name>
    <name type="common">Scarlet sage</name>
    <dbReference type="NCBI Taxonomy" id="180675"/>
    <lineage>
        <taxon>Eukaryota</taxon>
        <taxon>Viridiplantae</taxon>
        <taxon>Streptophyta</taxon>
        <taxon>Embryophyta</taxon>
        <taxon>Tracheophyta</taxon>
        <taxon>Spermatophyta</taxon>
        <taxon>Magnoliopsida</taxon>
        <taxon>eudicotyledons</taxon>
        <taxon>Gunneridae</taxon>
        <taxon>Pentapetalae</taxon>
        <taxon>asterids</taxon>
        <taxon>lamiids</taxon>
        <taxon>Lamiales</taxon>
        <taxon>Lamiaceae</taxon>
        <taxon>Nepetoideae</taxon>
        <taxon>Mentheae</taxon>
        <taxon>Salviinae</taxon>
        <taxon>Salvia</taxon>
        <taxon>Salvia subgen. Calosphace</taxon>
        <taxon>core Calosphace</taxon>
    </lineage>
</organism>
<keyword evidence="3" id="KW-1185">Reference proteome</keyword>
<name>A0A8X8ZDC0_SALSN</name>
<evidence type="ECO:0000256" key="1">
    <source>
        <dbReference type="SAM" id="MobiDB-lite"/>
    </source>
</evidence>
<sequence>MRRYRRGGHRNHPFLYREINAHWRVQEAGVVTTRYRAALEAVAAAEKNTQPPPPEQAGAKMDLADNDSGISSSHAHDDMEPTHAIVATPVMRTIAIKSRVLAPVPAGSTSEDYRLKANPFILKGDAGVCIEDKCPEKGDYRGQTGV</sequence>
<evidence type="ECO:0000313" key="2">
    <source>
        <dbReference type="EMBL" id="KAG6401007.1"/>
    </source>
</evidence>
<dbReference type="AlphaFoldDB" id="A0A8X8ZDC0"/>
<accession>A0A8X8ZDC0</accession>
<gene>
    <name evidence="2" type="ORF">SASPL_137852</name>
</gene>
<reference evidence="2" key="2">
    <citation type="submission" date="2020-08" db="EMBL/GenBank/DDBJ databases">
        <title>Plant Genome Project.</title>
        <authorList>
            <person name="Zhang R.-G."/>
        </authorList>
    </citation>
    <scope>NUCLEOTIDE SEQUENCE</scope>
    <source>
        <strain evidence="2">Huo1</strain>
        <tissue evidence="2">Leaf</tissue>
    </source>
</reference>
<feature type="region of interest" description="Disordered" evidence="1">
    <location>
        <begin position="44"/>
        <end position="80"/>
    </location>
</feature>
<reference evidence="2" key="1">
    <citation type="submission" date="2018-01" db="EMBL/GenBank/DDBJ databases">
        <authorList>
            <person name="Mao J.F."/>
        </authorList>
    </citation>
    <scope>NUCLEOTIDE SEQUENCE</scope>
    <source>
        <strain evidence="2">Huo1</strain>
        <tissue evidence="2">Leaf</tissue>
    </source>
</reference>
<comment type="caution">
    <text evidence="2">The sequence shown here is derived from an EMBL/GenBank/DDBJ whole genome shotgun (WGS) entry which is preliminary data.</text>
</comment>
<proteinExistence type="predicted"/>